<gene>
    <name evidence="1" type="ORF">BCS90_10450</name>
</gene>
<comment type="caution">
    <text evidence="1">The sequence shown here is derived from an EMBL/GenBank/DDBJ whole genome shotgun (WGS) entry which is preliminary data.</text>
</comment>
<name>A0A7Z1S3Y2_9VIBR</name>
<protein>
    <submittedName>
        <fullName evidence="1">Uncharacterized protein</fullName>
    </submittedName>
</protein>
<reference evidence="1" key="2">
    <citation type="journal article" date="2018" name="Nature">
        <title>A major lineage of non-tailed dsDNA viruses as unrecognized killers of marine bacteria.</title>
        <authorList>
            <person name="Kauffman K.M."/>
            <person name="Hussain F.A."/>
            <person name="Yang J."/>
            <person name="Arevalo P."/>
            <person name="Brown J.M."/>
            <person name="Chang W.K."/>
            <person name="VanInsberghe D."/>
            <person name="Elsherbini J."/>
            <person name="Sharma R.S."/>
            <person name="Cutler M.B."/>
            <person name="Kelly L."/>
            <person name="Polz M.F."/>
        </authorList>
    </citation>
    <scope>NUCLEOTIDE SEQUENCE</scope>
    <source>
        <strain evidence="1">10N.222.46.E12</strain>
    </source>
</reference>
<dbReference type="EMBL" id="MDBS01000016">
    <property type="protein sequence ID" value="PMP31724.1"/>
    <property type="molecule type" value="Genomic_DNA"/>
</dbReference>
<proteinExistence type="predicted"/>
<dbReference type="AlphaFoldDB" id="A0A7Z1S3Y2"/>
<organism evidence="1">
    <name type="scientific">Vibrio cyclitrophicus</name>
    <dbReference type="NCBI Taxonomy" id="47951"/>
    <lineage>
        <taxon>Bacteria</taxon>
        <taxon>Pseudomonadati</taxon>
        <taxon>Pseudomonadota</taxon>
        <taxon>Gammaproteobacteria</taxon>
        <taxon>Vibrionales</taxon>
        <taxon>Vibrionaceae</taxon>
        <taxon>Vibrio</taxon>
    </lineage>
</organism>
<evidence type="ECO:0000313" key="1">
    <source>
        <dbReference type="EMBL" id="PMP31724.1"/>
    </source>
</evidence>
<reference evidence="1" key="1">
    <citation type="submission" date="2016-07" db="EMBL/GenBank/DDBJ databases">
        <authorList>
            <person name="Kauffman K."/>
            <person name="Arevalo P."/>
            <person name="Polz M.F."/>
        </authorList>
    </citation>
    <scope>NUCLEOTIDE SEQUENCE</scope>
    <source>
        <strain evidence="1">10N.222.46.E12</strain>
    </source>
</reference>
<accession>A0A7Z1S3Y2</accession>
<sequence>MPPLYSSYLTDRNINLRNEEVIINWFLKPLRIGVIVFLNSDLVLMSLDWSNGCVCRSVGF</sequence>